<comment type="subcellular location">
    <subcellularLocation>
        <location evidence="3">Cytoplasm</location>
    </subcellularLocation>
</comment>
<dbReference type="InterPro" id="IPR020818">
    <property type="entry name" value="Chaperonin_GroES"/>
</dbReference>
<dbReference type="PANTHER" id="PTHR10772:SF63">
    <property type="entry name" value="20 KDA CHAPERONIN, CHLOROPLASTIC"/>
    <property type="match status" value="1"/>
</dbReference>
<evidence type="ECO:0000256" key="2">
    <source>
        <dbReference type="ARBA" id="ARBA00023186"/>
    </source>
</evidence>
<dbReference type="InterPro" id="IPR018369">
    <property type="entry name" value="Chaprnonin_Cpn10_CS"/>
</dbReference>
<dbReference type="RefSeq" id="WP_012797712.1">
    <property type="nucleotide sequence ID" value="NC_013165.1"/>
</dbReference>
<dbReference type="InterPro" id="IPR037124">
    <property type="entry name" value="Chaperonin_GroES_sf"/>
</dbReference>
<dbReference type="KEGG" id="shi:Shel_05480"/>
<comment type="function">
    <text evidence="3 4">Together with the chaperonin GroEL, plays an essential role in assisting protein folding. The GroEL-GroES system forms a nano-cage that allows encapsulation of the non-native substrate proteins and provides a physical environment optimized to promote and accelerate protein folding. GroES binds to the apical surface of the GroEL ring, thereby capping the opening of the GroEL channel.</text>
</comment>
<name>C7N3L6_SLAHD</name>
<keyword evidence="3" id="KW-0963">Cytoplasm</keyword>
<keyword evidence="2 3" id="KW-0143">Chaperone</keyword>
<dbReference type="GO" id="GO:0005524">
    <property type="term" value="F:ATP binding"/>
    <property type="evidence" value="ECO:0007669"/>
    <property type="project" value="InterPro"/>
</dbReference>
<dbReference type="PRINTS" id="PR00297">
    <property type="entry name" value="CHAPERONIN10"/>
</dbReference>
<proteinExistence type="inferred from homology"/>
<dbReference type="EMBL" id="CP001684">
    <property type="protein sequence ID" value="ACV21607.1"/>
    <property type="molecule type" value="Genomic_DNA"/>
</dbReference>
<comment type="similarity">
    <text evidence="1 3 4">Belongs to the GroES chaperonin family.</text>
</comment>
<dbReference type="STRING" id="471855.Shel_05480"/>
<dbReference type="GO" id="GO:0005737">
    <property type="term" value="C:cytoplasm"/>
    <property type="evidence" value="ECO:0007669"/>
    <property type="project" value="UniProtKB-SubCell"/>
</dbReference>
<dbReference type="SMART" id="SM00883">
    <property type="entry name" value="Cpn10"/>
    <property type="match status" value="1"/>
</dbReference>
<dbReference type="HOGENOM" id="CLU_132825_2_0_11"/>
<dbReference type="PANTHER" id="PTHR10772">
    <property type="entry name" value="10 KDA HEAT SHOCK PROTEIN"/>
    <property type="match status" value="1"/>
</dbReference>
<dbReference type="FunFam" id="2.30.33.40:FF:000001">
    <property type="entry name" value="10 kDa chaperonin"/>
    <property type="match status" value="1"/>
</dbReference>
<sequence length="96" mass="10243">MNLKPLGDRVIVKRDEAETATASGLLIASSAKEKPQTGIILAVGEGKLDKDGKLIPVPVKEGDRVLYGKFGGSEITVDGEEVLILRADDLYAVYTD</sequence>
<keyword evidence="6" id="KW-1185">Reference proteome</keyword>
<dbReference type="GO" id="GO:0046872">
    <property type="term" value="F:metal ion binding"/>
    <property type="evidence" value="ECO:0007669"/>
    <property type="project" value="TreeGrafter"/>
</dbReference>
<evidence type="ECO:0000313" key="5">
    <source>
        <dbReference type="EMBL" id="ACV21607.1"/>
    </source>
</evidence>
<dbReference type="GO" id="GO:0044183">
    <property type="term" value="F:protein folding chaperone"/>
    <property type="evidence" value="ECO:0007669"/>
    <property type="project" value="InterPro"/>
</dbReference>
<dbReference type="Gene3D" id="2.30.33.40">
    <property type="entry name" value="GroES chaperonin"/>
    <property type="match status" value="1"/>
</dbReference>
<accession>C7N3L6</accession>
<dbReference type="Proteomes" id="UP000002026">
    <property type="component" value="Chromosome"/>
</dbReference>
<dbReference type="NCBIfam" id="NF001531">
    <property type="entry name" value="PRK00364.2-2"/>
    <property type="match status" value="1"/>
</dbReference>
<dbReference type="eggNOG" id="COG0234">
    <property type="taxonomic scope" value="Bacteria"/>
</dbReference>
<evidence type="ECO:0000256" key="1">
    <source>
        <dbReference type="ARBA" id="ARBA00006975"/>
    </source>
</evidence>
<dbReference type="AlphaFoldDB" id="C7N3L6"/>
<dbReference type="CDD" id="cd00320">
    <property type="entry name" value="cpn10"/>
    <property type="match status" value="1"/>
</dbReference>
<dbReference type="SUPFAM" id="SSF50129">
    <property type="entry name" value="GroES-like"/>
    <property type="match status" value="1"/>
</dbReference>
<reference evidence="5 6" key="1">
    <citation type="journal article" date="2009" name="Stand. Genomic Sci.">
        <title>Complete genome sequence of Slackia heliotrinireducens type strain (RHS 1).</title>
        <authorList>
            <person name="Pukall R."/>
            <person name="Lapidus A."/>
            <person name="Nolan M."/>
            <person name="Copeland A."/>
            <person name="Glavina Del Rio T."/>
            <person name="Lucas S."/>
            <person name="Chen F."/>
            <person name="Tice H."/>
            <person name="Cheng J.F."/>
            <person name="Chertkov O."/>
            <person name="Bruce D."/>
            <person name="Goodwin L."/>
            <person name="Kuske C."/>
            <person name="Brettin T."/>
            <person name="Detter J.C."/>
            <person name="Han C."/>
            <person name="Pitluck S."/>
            <person name="Pati A."/>
            <person name="Mavrommatis K."/>
            <person name="Ivanova N."/>
            <person name="Ovchinnikova G."/>
            <person name="Chen A."/>
            <person name="Palaniappan K."/>
            <person name="Schneider S."/>
            <person name="Rohde M."/>
            <person name="Chain P."/>
            <person name="D'haeseleer P."/>
            <person name="Goker M."/>
            <person name="Bristow J."/>
            <person name="Eisen J.A."/>
            <person name="Markowitz V."/>
            <person name="Kyrpides N.C."/>
            <person name="Klenk H.P."/>
            <person name="Hugenholtz P."/>
        </authorList>
    </citation>
    <scope>NUCLEOTIDE SEQUENCE [LARGE SCALE GENOMIC DNA]</scope>
    <source>
        <strain evidence="6">ATCC 29202 / DSM 20476 / NCTC 11029 / RHS 1</strain>
    </source>
</reference>
<dbReference type="HAMAP" id="MF_00580">
    <property type="entry name" value="CH10"/>
    <property type="match status" value="1"/>
</dbReference>
<dbReference type="NCBIfam" id="NF001533">
    <property type="entry name" value="PRK00364.2-4"/>
    <property type="match status" value="1"/>
</dbReference>
<gene>
    <name evidence="3" type="primary">groES</name>
    <name evidence="3" type="synonym">groS</name>
    <name evidence="5" type="ordered locus">Shel_05480</name>
</gene>
<dbReference type="InterPro" id="IPR011032">
    <property type="entry name" value="GroES-like_sf"/>
</dbReference>
<evidence type="ECO:0000256" key="3">
    <source>
        <dbReference type="HAMAP-Rule" id="MF_00580"/>
    </source>
</evidence>
<organism evidence="5 6">
    <name type="scientific">Slackia heliotrinireducens (strain ATCC 29202 / DSM 20476 / NCTC 11029 / RHS 1)</name>
    <name type="common">Peptococcus heliotrinreducens</name>
    <dbReference type="NCBI Taxonomy" id="471855"/>
    <lineage>
        <taxon>Bacteria</taxon>
        <taxon>Bacillati</taxon>
        <taxon>Actinomycetota</taxon>
        <taxon>Coriobacteriia</taxon>
        <taxon>Eggerthellales</taxon>
        <taxon>Eggerthellaceae</taxon>
        <taxon>Slackia</taxon>
    </lineage>
</organism>
<dbReference type="GO" id="GO:0051087">
    <property type="term" value="F:protein-folding chaperone binding"/>
    <property type="evidence" value="ECO:0007669"/>
    <property type="project" value="TreeGrafter"/>
</dbReference>
<dbReference type="GO" id="GO:0051082">
    <property type="term" value="F:unfolded protein binding"/>
    <property type="evidence" value="ECO:0007669"/>
    <property type="project" value="TreeGrafter"/>
</dbReference>
<protein>
    <recommendedName>
        <fullName evidence="3">Co-chaperonin GroES</fullName>
    </recommendedName>
    <alternativeName>
        <fullName evidence="3">10 kDa chaperonin</fullName>
    </alternativeName>
    <alternativeName>
        <fullName evidence="3">Chaperonin-10</fullName>
        <shortName evidence="3">Cpn10</shortName>
    </alternativeName>
</protein>
<comment type="subunit">
    <text evidence="3">Heptamer of 7 subunits arranged in a ring. Interacts with the chaperonin GroEL.</text>
</comment>
<dbReference type="PROSITE" id="PS00681">
    <property type="entry name" value="CHAPERONINS_CPN10"/>
    <property type="match status" value="1"/>
</dbReference>
<evidence type="ECO:0000313" key="6">
    <source>
        <dbReference type="Proteomes" id="UP000002026"/>
    </source>
</evidence>
<dbReference type="Pfam" id="PF00166">
    <property type="entry name" value="Cpn10"/>
    <property type="match status" value="1"/>
</dbReference>
<evidence type="ECO:0000256" key="4">
    <source>
        <dbReference type="RuleBase" id="RU000535"/>
    </source>
</evidence>